<dbReference type="GeneID" id="99988378"/>
<feature type="transmembrane region" description="Helical" evidence="1">
    <location>
        <begin position="236"/>
        <end position="254"/>
    </location>
</feature>
<dbReference type="RefSeq" id="WP_090260648.1">
    <property type="nucleotide sequence ID" value="NZ_FOIR01000004.1"/>
</dbReference>
<evidence type="ECO:0000313" key="3">
    <source>
        <dbReference type="Proteomes" id="UP000199437"/>
    </source>
</evidence>
<keyword evidence="1" id="KW-1133">Transmembrane helix</keyword>
<dbReference type="OrthoDB" id="1491387at2"/>
<reference evidence="3" key="1">
    <citation type="submission" date="2016-10" db="EMBL/GenBank/DDBJ databases">
        <authorList>
            <person name="Varghese N."/>
            <person name="Submissions S."/>
        </authorList>
    </citation>
    <scope>NUCLEOTIDE SEQUENCE [LARGE SCALE GENOMIC DNA]</scope>
    <source>
        <strain evidence="3">CGMCC 1.12402</strain>
    </source>
</reference>
<name>A0A1I0RJN5_9BACT</name>
<dbReference type="STRING" id="1267423.SAMN05216290_3710"/>
<dbReference type="EMBL" id="FOIR01000004">
    <property type="protein sequence ID" value="SEW41230.1"/>
    <property type="molecule type" value="Genomic_DNA"/>
</dbReference>
<evidence type="ECO:0000313" key="2">
    <source>
        <dbReference type="EMBL" id="SEW41230.1"/>
    </source>
</evidence>
<accession>A0A1I0RJN5</accession>
<feature type="transmembrane region" description="Helical" evidence="1">
    <location>
        <begin position="88"/>
        <end position="112"/>
    </location>
</feature>
<keyword evidence="1" id="KW-0472">Membrane</keyword>
<gene>
    <name evidence="2" type="ORF">SAMN05216290_3710</name>
</gene>
<feature type="transmembrane region" description="Helical" evidence="1">
    <location>
        <begin position="61"/>
        <end position="82"/>
    </location>
</feature>
<organism evidence="2 3">
    <name type="scientific">Roseivirga pacifica</name>
    <dbReference type="NCBI Taxonomy" id="1267423"/>
    <lineage>
        <taxon>Bacteria</taxon>
        <taxon>Pseudomonadati</taxon>
        <taxon>Bacteroidota</taxon>
        <taxon>Cytophagia</taxon>
        <taxon>Cytophagales</taxon>
        <taxon>Roseivirgaceae</taxon>
        <taxon>Roseivirga</taxon>
    </lineage>
</organism>
<evidence type="ECO:0000256" key="1">
    <source>
        <dbReference type="SAM" id="Phobius"/>
    </source>
</evidence>
<protein>
    <submittedName>
        <fullName evidence="2">Uncharacterized protein</fullName>
    </submittedName>
</protein>
<feature type="transmembrane region" description="Helical" evidence="1">
    <location>
        <begin position="28"/>
        <end position="49"/>
    </location>
</feature>
<keyword evidence="3" id="KW-1185">Reference proteome</keyword>
<proteinExistence type="predicted"/>
<feature type="transmembrane region" description="Helical" evidence="1">
    <location>
        <begin position="152"/>
        <end position="179"/>
    </location>
</feature>
<dbReference type="AlphaFoldDB" id="A0A1I0RJN5"/>
<feature type="transmembrane region" description="Helical" evidence="1">
    <location>
        <begin position="199"/>
        <end position="224"/>
    </location>
</feature>
<keyword evidence="1" id="KW-0812">Transmembrane</keyword>
<feature type="transmembrane region" description="Helical" evidence="1">
    <location>
        <begin position="266"/>
        <end position="283"/>
    </location>
</feature>
<sequence length="482" mass="55632">MEQVERPDENDDKDKLRRWVNNLQLESWQLELLITGFSIFLLATSLEEYELFRASMAFNKFTLGGNMNPVISVSVLLILNTIPLAMRFFLFSLLAHLLLRGFWIGIVGLSSVSNRIDFDSLRLSGGFKKFIPKNVRTLDELILYLDKIASVIFAYTYLLAFSIISVVLVGAFLLVVLSLTSYFPVVIESVALAGTLNAIVFFVWFILALGSIIFFLDTLLFGVFKRSRWFSTLYYPIYRFYSILSLSFVYRSIYYHLITNYKKKHIVFASLALLVLFLINNRLNSWDNYPFFPQMDDESEALIRNEHYDDQRTDGFIETASIPSRIVNNGFLELFVRYSPVNNEILQFLCPASKNLNTDITFMEGMKAGVEAQGDSTRTINEILRSLNNFDEMVSMSAGCLVKMYDIYIDGAKVENPELFFTTHKNKGEKGFAFMLDLNDLSRGRHLLSINHYERTNQIWGGEITEQTIKKENFVKIVFWKE</sequence>
<dbReference type="Proteomes" id="UP000199437">
    <property type="component" value="Unassembled WGS sequence"/>
</dbReference>